<evidence type="ECO:0000256" key="1">
    <source>
        <dbReference type="SAM" id="Phobius"/>
    </source>
</evidence>
<dbReference type="OrthoDB" id="2644397at2759"/>
<comment type="caution">
    <text evidence="2">The sequence shown here is derived from an EMBL/GenBank/DDBJ whole genome shotgun (WGS) entry which is preliminary data.</text>
</comment>
<sequence>MPYAPLSSGGKRPAVVIYHTPAEFGIADPCSAESPPMHSRSGFLTRLVTVILHIGLVGVHLAILVIASKQLEHNITFSLGLQSTVSFWTTAISTAIGTVVYCSCLVFISQKLAMQSGAGSRSLTAVHDSISSWRGFGSALSVLHNQVALPASVLQSLIVVGYLGAISILHITIPATFSAETFDTLISLDVPTVGLPDYNASYINSSYDFTSAFPSRFLPWFGNLQDSQTVGLFNGTLYEVLQGPNLGPGIANVSAAAINMSCGYIPSENIKVIDWHPFQFAISLPTIGLDESEWPIYSPLSARANMVQILSDLRLNNSAILWTTLKVQDSSGNIGNPVIVDGAMDMNNATINQLQVLQCSKSVAAQFALVNTQTKRVNSSSIYPDIYKTESRWESCLNLNLTADNSTLLGSNAWAESLDLGYDISNFFSIIEENLMEYLNLDPLNSRVNSLKLHDIENGLSSLVATTFWIAGHIPPDAMTMQSLVPPVLATGTTTAQQVTTLVRLNISQFAVWCGLGTSVILLIFSTWSIGSIREPGGISVGPGILRVVWWAQENAEDIDFLKNVCQPSELNLRTAALDVIPEESASKCLKPEYGSSERSGSTMNWPQIIGIILHILLVLVHAIVLWIRATNRDYQIVFRLGLQGVISLWLTHGLGSGSSMATLYQQLSLPVSVSRTLAIFGYLSVISALHVTTPALISVEAFNSTVSSQVVIEGLPQWPESDHNATISYFQKDAEFLEYLGALDLSQTVGLFNGTLYDTLTDVYGNSRLMNASATGFEVTCGYLPGAATVTDAANSWVNVSFGQFGWTQVVVPGPDVVTLTAMYPWSGLQDPGLLNSIIVYTTNEVLDSAGNSGSPVDVPQGEFATSVHQLQFLQCRRYLVSQSAQVDPGSRTIVPDTLDPVVYKTQSIWLSSADLPATTDSGSSLINSSSWATILSAIQQDGVLIGNLYPTWGDAFIMEQLGLRPDVGDSGGVTNRTLYLYEIENALSNLIASVFWIAGNIRPPPLTMKYGFSNGSVGAITANVQKPPILEQKTTTLTQTVPAARLHVSPLAASIGLAGSVILLVLAVTVCGTSIRTPPSCLQSVGFLQTLWVYRHHPDLWEIIDHLEEPTDRDLRVTGLMNVRLLDAESTQQIGVS</sequence>
<proteinExistence type="predicted"/>
<accession>A0A8H6ZH35</accession>
<dbReference type="EMBL" id="JACAZH010000001">
    <property type="protein sequence ID" value="KAF7377224.1"/>
    <property type="molecule type" value="Genomic_DNA"/>
</dbReference>
<feature type="transmembrane region" description="Helical" evidence="1">
    <location>
        <begin position="510"/>
        <end position="530"/>
    </location>
</feature>
<feature type="transmembrane region" description="Helical" evidence="1">
    <location>
        <begin position="678"/>
        <end position="700"/>
    </location>
</feature>
<feature type="transmembrane region" description="Helical" evidence="1">
    <location>
        <begin position="1053"/>
        <end position="1077"/>
    </location>
</feature>
<evidence type="ECO:0000313" key="2">
    <source>
        <dbReference type="EMBL" id="KAF7377224.1"/>
    </source>
</evidence>
<organism evidence="2 3">
    <name type="scientific">Mycena sanguinolenta</name>
    <dbReference type="NCBI Taxonomy" id="230812"/>
    <lineage>
        <taxon>Eukaryota</taxon>
        <taxon>Fungi</taxon>
        <taxon>Dikarya</taxon>
        <taxon>Basidiomycota</taxon>
        <taxon>Agaricomycotina</taxon>
        <taxon>Agaricomycetes</taxon>
        <taxon>Agaricomycetidae</taxon>
        <taxon>Agaricales</taxon>
        <taxon>Marasmiineae</taxon>
        <taxon>Mycenaceae</taxon>
        <taxon>Mycena</taxon>
    </lineage>
</organism>
<reference evidence="2" key="1">
    <citation type="submission" date="2020-05" db="EMBL/GenBank/DDBJ databases">
        <title>Mycena genomes resolve the evolution of fungal bioluminescence.</title>
        <authorList>
            <person name="Tsai I.J."/>
        </authorList>
    </citation>
    <scope>NUCLEOTIDE SEQUENCE</scope>
    <source>
        <strain evidence="2">160909Yilan</strain>
    </source>
</reference>
<keyword evidence="1" id="KW-0812">Transmembrane</keyword>
<dbReference type="AlphaFoldDB" id="A0A8H6ZH35"/>
<keyword evidence="1" id="KW-1133">Transmembrane helix</keyword>
<keyword evidence="3" id="KW-1185">Reference proteome</keyword>
<evidence type="ECO:0000313" key="3">
    <source>
        <dbReference type="Proteomes" id="UP000623467"/>
    </source>
</evidence>
<gene>
    <name evidence="2" type="ORF">MSAN_00142300</name>
</gene>
<feature type="transmembrane region" description="Helical" evidence="1">
    <location>
        <begin position="637"/>
        <end position="658"/>
    </location>
</feature>
<dbReference type="Proteomes" id="UP000623467">
    <property type="component" value="Unassembled WGS sequence"/>
</dbReference>
<feature type="transmembrane region" description="Helical" evidence="1">
    <location>
        <begin position="609"/>
        <end position="630"/>
    </location>
</feature>
<protein>
    <submittedName>
        <fullName evidence="2">Uncharacterized protein</fullName>
    </submittedName>
</protein>
<feature type="transmembrane region" description="Helical" evidence="1">
    <location>
        <begin position="47"/>
        <end position="67"/>
    </location>
</feature>
<feature type="transmembrane region" description="Helical" evidence="1">
    <location>
        <begin position="87"/>
        <end position="108"/>
    </location>
</feature>
<keyword evidence="1" id="KW-0472">Membrane</keyword>
<name>A0A8H6ZH35_9AGAR</name>